<dbReference type="AlphaFoldDB" id="A0A2Z6ZY49"/>
<dbReference type="Pfam" id="PF00407">
    <property type="entry name" value="Bet_v_1"/>
    <property type="match status" value="1"/>
</dbReference>
<dbReference type="SUPFAM" id="SSF55961">
    <property type="entry name" value="Bet v1-like"/>
    <property type="match status" value="1"/>
</dbReference>
<proteinExistence type="predicted"/>
<reference evidence="2 3" key="1">
    <citation type="journal article" date="2015" name="Proc. Natl. Acad. Sci. U.S.A.">
        <title>The resurrection genome of Boea hygrometrica: A blueprint for survival of dehydration.</title>
        <authorList>
            <person name="Xiao L."/>
            <person name="Yang G."/>
            <person name="Zhang L."/>
            <person name="Yang X."/>
            <person name="Zhao S."/>
            <person name="Ji Z."/>
            <person name="Zhou Q."/>
            <person name="Hu M."/>
            <person name="Wang Y."/>
            <person name="Chen M."/>
            <person name="Xu Y."/>
            <person name="Jin H."/>
            <person name="Xiao X."/>
            <person name="Hu G."/>
            <person name="Bao F."/>
            <person name="Hu Y."/>
            <person name="Wan P."/>
            <person name="Li L."/>
            <person name="Deng X."/>
            <person name="Kuang T."/>
            <person name="Xiang C."/>
            <person name="Zhu J.K."/>
            <person name="Oliver M.J."/>
            <person name="He Y."/>
        </authorList>
    </citation>
    <scope>NUCLEOTIDE SEQUENCE [LARGE SCALE GENOMIC DNA]</scope>
    <source>
        <strain evidence="3">cv. XS01</strain>
    </source>
</reference>
<feature type="domain" description="Bet v I/Major latex protein" evidence="1">
    <location>
        <begin position="2"/>
        <end position="151"/>
    </location>
</feature>
<name>A0A2Z6ZY49_9LAMI</name>
<dbReference type="Proteomes" id="UP000250235">
    <property type="component" value="Unassembled WGS sequence"/>
</dbReference>
<dbReference type="OrthoDB" id="1858121at2759"/>
<protein>
    <submittedName>
        <fullName evidence="2">Kirola-like</fullName>
    </submittedName>
</protein>
<dbReference type="SMART" id="SM01037">
    <property type="entry name" value="Bet_v_1"/>
    <property type="match status" value="1"/>
</dbReference>
<dbReference type="EMBL" id="KV023102">
    <property type="protein sequence ID" value="KZV13991.1"/>
    <property type="molecule type" value="Genomic_DNA"/>
</dbReference>
<dbReference type="GO" id="GO:0006952">
    <property type="term" value="P:defense response"/>
    <property type="evidence" value="ECO:0007669"/>
    <property type="project" value="InterPro"/>
</dbReference>
<dbReference type="Gene3D" id="3.30.530.20">
    <property type="match status" value="1"/>
</dbReference>
<dbReference type="CDD" id="cd07816">
    <property type="entry name" value="Bet_v1-like"/>
    <property type="match status" value="1"/>
</dbReference>
<keyword evidence="3" id="KW-1185">Reference proteome</keyword>
<evidence type="ECO:0000259" key="1">
    <source>
        <dbReference type="SMART" id="SM01037"/>
    </source>
</evidence>
<dbReference type="InterPro" id="IPR051761">
    <property type="entry name" value="MLP-like_ligand-binding"/>
</dbReference>
<organism evidence="2 3">
    <name type="scientific">Dorcoceras hygrometricum</name>
    <dbReference type="NCBI Taxonomy" id="472368"/>
    <lineage>
        <taxon>Eukaryota</taxon>
        <taxon>Viridiplantae</taxon>
        <taxon>Streptophyta</taxon>
        <taxon>Embryophyta</taxon>
        <taxon>Tracheophyta</taxon>
        <taxon>Spermatophyta</taxon>
        <taxon>Magnoliopsida</taxon>
        <taxon>eudicotyledons</taxon>
        <taxon>Gunneridae</taxon>
        <taxon>Pentapetalae</taxon>
        <taxon>asterids</taxon>
        <taxon>lamiids</taxon>
        <taxon>Lamiales</taxon>
        <taxon>Gesneriaceae</taxon>
        <taxon>Didymocarpoideae</taxon>
        <taxon>Trichosporeae</taxon>
        <taxon>Loxocarpinae</taxon>
        <taxon>Dorcoceras</taxon>
    </lineage>
</organism>
<gene>
    <name evidence="2" type="ORF">F511_44659</name>
</gene>
<accession>A0A2Z6ZY49</accession>
<evidence type="ECO:0000313" key="2">
    <source>
        <dbReference type="EMBL" id="KZV13991.1"/>
    </source>
</evidence>
<evidence type="ECO:0000313" key="3">
    <source>
        <dbReference type="Proteomes" id="UP000250235"/>
    </source>
</evidence>
<dbReference type="InterPro" id="IPR000916">
    <property type="entry name" value="Bet_v_I/MLP"/>
</dbReference>
<dbReference type="InterPro" id="IPR023393">
    <property type="entry name" value="START-like_dom_sf"/>
</dbReference>
<sequence>MGLTGKLSAQIEYKSSGDVFHEVFKSMPHEVSKMSPELIQGCDLHEGELGTEGSVIVWKYTHDGKERVAKEIVESIDEEKRSIKFRVIEGDLLELYKTLTLTFHVDKHGAIDLVTWILEYEKLHEDVDDPLTLLGFVIKVTNDIENHHLKA</sequence>
<dbReference type="PANTHER" id="PTHR31907">
    <property type="entry name" value="MLP-LIKE PROTEIN 423"/>
    <property type="match status" value="1"/>
</dbReference>